<reference evidence="10" key="1">
    <citation type="journal article" date="2023" name="PhytoFront">
        <title>Draft Genome Resources of Seven Strains of Tilletia horrida, Causal Agent of Kernel Smut of Rice.</title>
        <authorList>
            <person name="Khanal S."/>
            <person name="Antony Babu S."/>
            <person name="Zhou X.G."/>
        </authorList>
    </citation>
    <scope>NUCLEOTIDE SEQUENCE</scope>
    <source>
        <strain evidence="10">TX3</strain>
    </source>
</reference>
<accession>A0AAN6JMG8</accession>
<keyword evidence="11" id="KW-1185">Reference proteome</keyword>
<feature type="region of interest" description="Disordered" evidence="8">
    <location>
        <begin position="57"/>
        <end position="105"/>
    </location>
</feature>
<evidence type="ECO:0000256" key="3">
    <source>
        <dbReference type="ARBA" id="ARBA00022833"/>
    </source>
</evidence>
<feature type="compositionally biased region" description="Low complexity" evidence="8">
    <location>
        <begin position="1069"/>
        <end position="1085"/>
    </location>
</feature>
<dbReference type="Gene3D" id="4.10.240.10">
    <property type="entry name" value="Zn(2)-C6 fungal-type DNA-binding domain"/>
    <property type="match status" value="1"/>
</dbReference>
<dbReference type="EMBL" id="JAPDMQ010000095">
    <property type="protein sequence ID" value="KAK0535479.1"/>
    <property type="molecule type" value="Genomic_DNA"/>
</dbReference>
<dbReference type="PROSITE" id="PS50048">
    <property type="entry name" value="ZN2_CY6_FUNGAL_2"/>
    <property type="match status" value="1"/>
</dbReference>
<feature type="compositionally biased region" description="Low complexity" evidence="8">
    <location>
        <begin position="1013"/>
        <end position="1040"/>
    </location>
</feature>
<feature type="compositionally biased region" description="Polar residues" evidence="8">
    <location>
        <begin position="1"/>
        <end position="17"/>
    </location>
</feature>
<feature type="region of interest" description="Disordered" evidence="8">
    <location>
        <begin position="1717"/>
        <end position="1742"/>
    </location>
</feature>
<keyword evidence="7" id="KW-0539">Nucleus</keyword>
<dbReference type="GO" id="GO:0005634">
    <property type="term" value="C:nucleus"/>
    <property type="evidence" value="ECO:0007669"/>
    <property type="project" value="UniProtKB-SubCell"/>
</dbReference>
<feature type="region of interest" description="Disordered" evidence="8">
    <location>
        <begin position="171"/>
        <end position="268"/>
    </location>
</feature>
<keyword evidence="3" id="KW-0862">Zinc</keyword>
<feature type="compositionally biased region" description="Basic and acidic residues" evidence="8">
    <location>
        <begin position="498"/>
        <end position="510"/>
    </location>
</feature>
<evidence type="ECO:0000313" key="11">
    <source>
        <dbReference type="Proteomes" id="UP001176521"/>
    </source>
</evidence>
<evidence type="ECO:0000259" key="9">
    <source>
        <dbReference type="PROSITE" id="PS50048"/>
    </source>
</evidence>
<dbReference type="GO" id="GO:0003677">
    <property type="term" value="F:DNA binding"/>
    <property type="evidence" value="ECO:0007669"/>
    <property type="project" value="UniProtKB-KW"/>
</dbReference>
<feature type="compositionally biased region" description="Gly residues" evidence="8">
    <location>
        <begin position="448"/>
        <end position="469"/>
    </location>
</feature>
<dbReference type="InterPro" id="IPR051615">
    <property type="entry name" value="Transcr_Regulatory_Elem"/>
</dbReference>
<proteinExistence type="predicted"/>
<feature type="compositionally biased region" description="Polar residues" evidence="8">
    <location>
        <begin position="327"/>
        <end position="341"/>
    </location>
</feature>
<feature type="region of interest" description="Disordered" evidence="8">
    <location>
        <begin position="1007"/>
        <end position="1057"/>
    </location>
</feature>
<dbReference type="SUPFAM" id="SSF57701">
    <property type="entry name" value="Zn2/Cys6 DNA-binding domain"/>
    <property type="match status" value="1"/>
</dbReference>
<organism evidence="10 11">
    <name type="scientific">Tilletia horrida</name>
    <dbReference type="NCBI Taxonomy" id="155126"/>
    <lineage>
        <taxon>Eukaryota</taxon>
        <taxon>Fungi</taxon>
        <taxon>Dikarya</taxon>
        <taxon>Basidiomycota</taxon>
        <taxon>Ustilaginomycotina</taxon>
        <taxon>Exobasidiomycetes</taxon>
        <taxon>Tilletiales</taxon>
        <taxon>Tilletiaceae</taxon>
        <taxon>Tilletia</taxon>
    </lineage>
</organism>
<feature type="region of interest" description="Disordered" evidence="8">
    <location>
        <begin position="1"/>
        <end position="21"/>
    </location>
</feature>
<feature type="compositionally biased region" description="Low complexity" evidence="8">
    <location>
        <begin position="582"/>
        <end position="594"/>
    </location>
</feature>
<feature type="region of interest" description="Disordered" evidence="8">
    <location>
        <begin position="1069"/>
        <end position="1108"/>
    </location>
</feature>
<dbReference type="Proteomes" id="UP001176521">
    <property type="component" value="Unassembled WGS sequence"/>
</dbReference>
<dbReference type="PANTHER" id="PTHR31313:SF78">
    <property type="entry name" value="TRANSCRIPTION FACTOR DOMAIN-CONTAINING PROTEIN"/>
    <property type="match status" value="1"/>
</dbReference>
<feature type="compositionally biased region" description="Low complexity" evidence="8">
    <location>
        <begin position="433"/>
        <end position="447"/>
    </location>
</feature>
<keyword evidence="2" id="KW-0479">Metal-binding</keyword>
<sequence length="1766" mass="181902">MADTSSNSINVGISTSGAPPEKKRRILQACIACSAKRVKCDGQRPCSTCTRNGEQCAYAIPKKRGPPKGSTRAPRKSDAASASAKASASKAPASKSGLGSGSGSSAVPTLYPVDPAAAAAAAAGFPPVPMPMSMSMAMSMPPQPLAAGAHLGPESAHLHHHPYPEPHVVQEVAGPSAAHSRHNSGFLPTMPPISVGHYEPHSFIARSGGGGGGGGAPNVSSMQAGLQAPPPAPGASHSNPMYAQPDPRGRTGDYSHMQQYMPPPPPQAPMPPAVGPTSVPAINTNMNINTNVGGAPSASYPGTAGNLRSAAPDSSNSNWSAHAFLSQRSPYPSSTEASSHDNLPIPRHPHAGLAQNLPMSTGAASIGPALAGAVITTPSVPGGAISATASGITGGAAAATAQGSGAGNSTNHAPLSLSAHARNNLSSPNKSNGTTPSGRTATDTTRTTGGGGGGAGGVGNASNGSGSGSGMDLDPGVEPPSRFFRGGTSGLYGLATRLRDRDRRGSHPHEGAGGVVLRTYSSSRNEADDLDEDEENHVGAVAGGASGDGSLVDEREGMRDRIESGESIVNAAGDGGRRASMSHLHPYQQQQQHQHSSRSSHHDYHASPHTHSDGYGRSQSHAQAQGLGQGQTPPSSRSQYPPSSHPVDASPLHSPRLRPGAVGRSGASASASGEMPPYVTLFTRRSGAGGRGRQANSSSSVGAGSGAGGDGAGMNDRRRGASPKPMPPPPPHHQTHGPNGFADAPMNRLRGDGDAGPDGHQHYEQQHPQQQQQPSRHYASHPAPPQPQPHAQLPSGQNQQAQPGLAIKVGLPVDDPALVSANLIEDDPRMHEMMWKAANNVGPQGAAAGGDAGVPVHASAIVGPSEAPNRPVFLALNEASEPYLNEPVATNPEDLDDLEAAVGDLSAPDFTSPLVPIEVEQKLLHLWIANIGTHWTPVAPPTQEDIDAQPFQPLSDSEKHQNEAKIQQVLAAWRAIIQPERRPLLWNAILSMAADAWGGDLTEAGYPTRTAQAPPSGSGVAAGAGASAGVTANPSSASSSTAVDLVLKSPTEEEQDQARVDMELRGEANAGASGAAGHSANAGDAPLATGANGTDAVAQRRVGSRGGSVGECSAAGWRGHRRHSSSTHLIGKVRTGRQLSTALFIRAKYFLQRTNQEASLEAIQASVFLALRESGAGRASQAAHYSTNACRMALDLGLHRHKAVKRAMGPAFTRHEDESRRRTLWCAYMLDKVIAFILGRPAVLRYAEIDCPFPSEDLPDEEMPWVLMAERFVSPAVRDRMKGVPSMVASTATFGSQLACIGEKIIEQYNIVKPTDWQSWVKNIHTQLKEWHASLKPPMLDRNKHLPHSMNQLMWYNTLRILLHRPHILKEVTEPDMPSSHAECTDAVTQVCQLLSTYESFYNVRKVSTSLAFILFTSVTIALSNTTSADDGVVAEAKQRLRELMRWFKKASENYRAARHHLSIINVLAEGIEMGTGSGPPPRGAEVSPDPHFAGVNNASVGNGAAAVDGGAGGMVNGGGGAHLANPAGPTSAVSAAPLLAHQPQDANFFAPGVGAGAIGTADAQHVTTGNFSGFAHSGVGYAYPAQTLAAAQAAWRGNVASSGGGGGGVVADVGDVWGAGGGMKGAGAEVAPVSNPLDFLDPQAYLNLQSEAYWGAMPVSSENLLLWNSFHNEYLSALAACTMDQSAAAAAAAAAAASAIDGVGVGVGVGVGSGLPGPSSSSNGNSNGNGAHGGANGQHAGLAPSAIYSVFQQQQQQQQQQAAGR</sequence>
<feature type="compositionally biased region" description="Low complexity" evidence="8">
    <location>
        <begin position="693"/>
        <end position="702"/>
    </location>
</feature>
<feature type="region of interest" description="Disordered" evidence="8">
    <location>
        <begin position="421"/>
        <end position="478"/>
    </location>
</feature>
<dbReference type="CDD" id="cd12148">
    <property type="entry name" value="fungal_TF_MHR"/>
    <property type="match status" value="1"/>
</dbReference>
<feature type="compositionally biased region" description="Gly residues" evidence="8">
    <location>
        <begin position="207"/>
        <end position="216"/>
    </location>
</feature>
<dbReference type="GO" id="GO:0000981">
    <property type="term" value="F:DNA-binding transcription factor activity, RNA polymerase II-specific"/>
    <property type="evidence" value="ECO:0007669"/>
    <property type="project" value="InterPro"/>
</dbReference>
<feature type="compositionally biased region" description="Low complexity" evidence="8">
    <location>
        <begin position="79"/>
        <end position="97"/>
    </location>
</feature>
<keyword evidence="6" id="KW-0804">Transcription</keyword>
<evidence type="ECO:0000256" key="4">
    <source>
        <dbReference type="ARBA" id="ARBA00023015"/>
    </source>
</evidence>
<dbReference type="GO" id="GO:0008270">
    <property type="term" value="F:zinc ion binding"/>
    <property type="evidence" value="ECO:0007669"/>
    <property type="project" value="InterPro"/>
</dbReference>
<feature type="compositionally biased region" description="Basic and acidic residues" evidence="8">
    <location>
        <begin position="749"/>
        <end position="765"/>
    </location>
</feature>
<feature type="domain" description="Zn(2)-C6 fungal-type" evidence="9">
    <location>
        <begin position="29"/>
        <end position="58"/>
    </location>
</feature>
<feature type="region of interest" description="Disordered" evidence="8">
    <location>
        <begin position="498"/>
        <end position="801"/>
    </location>
</feature>
<dbReference type="Pfam" id="PF00172">
    <property type="entry name" value="Zn_clus"/>
    <property type="match status" value="1"/>
</dbReference>
<feature type="region of interest" description="Disordered" evidence="8">
    <location>
        <begin position="327"/>
        <end position="359"/>
    </location>
</feature>
<dbReference type="PANTHER" id="PTHR31313">
    <property type="entry name" value="TY1 ENHANCER ACTIVATOR"/>
    <property type="match status" value="1"/>
</dbReference>
<evidence type="ECO:0000256" key="8">
    <source>
        <dbReference type="SAM" id="MobiDB-lite"/>
    </source>
</evidence>
<evidence type="ECO:0000256" key="5">
    <source>
        <dbReference type="ARBA" id="ARBA00023125"/>
    </source>
</evidence>
<dbReference type="PROSITE" id="PS00463">
    <property type="entry name" value="ZN2_CY6_FUNGAL_1"/>
    <property type="match status" value="1"/>
</dbReference>
<protein>
    <recommendedName>
        <fullName evidence="9">Zn(2)-C6 fungal-type domain-containing protein</fullName>
    </recommendedName>
</protein>
<evidence type="ECO:0000256" key="7">
    <source>
        <dbReference type="ARBA" id="ARBA00023242"/>
    </source>
</evidence>
<evidence type="ECO:0000313" key="10">
    <source>
        <dbReference type="EMBL" id="KAK0535479.1"/>
    </source>
</evidence>
<dbReference type="InterPro" id="IPR001138">
    <property type="entry name" value="Zn2Cys6_DnaBD"/>
</dbReference>
<evidence type="ECO:0000256" key="6">
    <source>
        <dbReference type="ARBA" id="ARBA00023163"/>
    </source>
</evidence>
<name>A0AAN6JMG8_9BASI</name>
<dbReference type="SMART" id="SM00066">
    <property type="entry name" value="GAL4"/>
    <property type="match status" value="1"/>
</dbReference>
<comment type="subcellular location">
    <subcellularLocation>
        <location evidence="1">Nucleus</location>
    </subcellularLocation>
</comment>
<keyword evidence="5" id="KW-0238">DNA-binding</keyword>
<evidence type="ECO:0000256" key="1">
    <source>
        <dbReference type="ARBA" id="ARBA00004123"/>
    </source>
</evidence>
<feature type="compositionally biased region" description="Gly residues" evidence="8">
    <location>
        <begin position="703"/>
        <end position="712"/>
    </location>
</feature>
<dbReference type="GO" id="GO:0006351">
    <property type="term" value="P:DNA-templated transcription"/>
    <property type="evidence" value="ECO:0007669"/>
    <property type="project" value="InterPro"/>
</dbReference>
<dbReference type="CDD" id="cd00067">
    <property type="entry name" value="GAL4"/>
    <property type="match status" value="1"/>
</dbReference>
<feature type="compositionally biased region" description="Low complexity" evidence="8">
    <location>
        <begin position="1717"/>
        <end position="1730"/>
    </location>
</feature>
<dbReference type="Pfam" id="PF04082">
    <property type="entry name" value="Fungal_trans"/>
    <property type="match status" value="1"/>
</dbReference>
<dbReference type="InterPro" id="IPR036864">
    <property type="entry name" value="Zn2-C6_fun-type_DNA-bd_sf"/>
</dbReference>
<dbReference type="InterPro" id="IPR007219">
    <property type="entry name" value="XnlR_reg_dom"/>
</dbReference>
<evidence type="ECO:0000256" key="2">
    <source>
        <dbReference type="ARBA" id="ARBA00022723"/>
    </source>
</evidence>
<comment type="caution">
    <text evidence="10">The sequence shown here is derived from an EMBL/GenBank/DDBJ whole genome shotgun (WGS) entry which is preliminary data.</text>
</comment>
<keyword evidence="4" id="KW-0805">Transcription regulation</keyword>
<feature type="compositionally biased region" description="Low complexity" evidence="8">
    <location>
        <begin position="633"/>
        <end position="646"/>
    </location>
</feature>
<feature type="compositionally biased region" description="Basic and acidic residues" evidence="8">
    <location>
        <begin position="552"/>
        <end position="564"/>
    </location>
</feature>
<dbReference type="SMART" id="SM00906">
    <property type="entry name" value="Fungal_trans"/>
    <property type="match status" value="1"/>
</dbReference>
<feature type="compositionally biased region" description="Basic and acidic residues" evidence="8">
    <location>
        <begin position="600"/>
        <end position="614"/>
    </location>
</feature>
<feature type="compositionally biased region" description="Low complexity" evidence="8">
    <location>
        <begin position="660"/>
        <end position="673"/>
    </location>
</feature>
<feature type="compositionally biased region" description="Polar residues" evidence="8">
    <location>
        <begin position="421"/>
        <end position="432"/>
    </location>
</feature>
<gene>
    <name evidence="10" type="ORF">OC842_002297</name>
</gene>